<comment type="function">
    <text evidence="16">DNA-dependent RNA polymerase catalyzes the transcription of DNA into RNA using the four ribonucleoside triphosphates as substrates.</text>
</comment>
<dbReference type="Pfam" id="PF04992">
    <property type="entry name" value="RNA_pol_Rpb1_6"/>
    <property type="match status" value="1"/>
</dbReference>
<dbReference type="GO" id="GO:0003899">
    <property type="term" value="F:DNA-directed RNA polymerase activity"/>
    <property type="evidence" value="ECO:0007669"/>
    <property type="project" value="UniProtKB-EC"/>
</dbReference>
<sequence>MAATHAFTSSSVRVRRIKKLQFGILSPDETRQMSVTQKVTVNNKVIPEGITRFETYQNGQPLYGGVNDPRMGTFDARARCKTCDCTYTGSGSNKVNDCPGHFGHIKCARPVFHVGFVDTALKVLRCVCFHCARLRVDARDYKYKEAMKEKQPKKRLNRLHEICRTKKKCEFGTGDLEAGGTGLTDALLNTGENPQGCGGYLPKFTRTGLKVEVEYPADMEEVPGNGDRKQVLSAAKVYEIFKMITDEDCRALGLNPEYSRPEWLLITVLPVPPPHVRPSVAMDGGLTRSEDDLTHQLVNIVKVNNSLENCIRTGEPAHIVEQFEQLLQYKISALFDNEQAGQPQETQRSGKPLKTIRQRLKGKEGRIRGNLMGKRVDFSARTVITADPNLGIDQVGVPRSIALNLTVPEMVTTFNQERLLALINKGPYEHPGAKFIIRQDGVRVDLRYVRNKADLALVPGWTVERHLADDDYIIFNRQPSLHKMSIMGHRVKVLDWSTFRMNLSVTSPYNADFDGDEMNLHVPQSVVAKAEVQELMSVPRNIVSPQSNKPVMGIVQDSLLAVCKMTKRDVFIEKDLLMCVLMVVDNWNGLVPAPAIYKPRPLWTGKQLFSVICPDVNFRTTANGHPKGANELNASDTEVLVHQGELIMGIVDKKTVGSSAQGLIHISWLEMGWDATRLFMNLIQKVTNNWLVANSFSIGIADTVADTDTIHTIEGIIDDAKGQVQSLVEQGQKGELKTQPGKSMMESLEASINIVLNKCRDDSGTSAQQSLSDKNAVKAMATAGSKGSFINISQILACVGQQNVEGQRIPYGFRHRTLPHFAKDDLGPESRGFVENSYLRGLSPQEFFFHAMGGREGLIDTAVKTAETGYIQRRLVKALEAVSAKYDGTLRNQNNQVVQFLYGEDGMDGVWVEKQRYDILGLSRNGFETLYALDVTDDDFGIHPKLQQRQVGAYLTTEMADYCKSNEDVREALEEELAQLRDDHAMLLKIFSTKGSEESASPQAQLPVNIHRLIWNAQKKFDVDTNAETQLDPLKIVRDVRALCGRMIVVTGNDRLSQEAQYNATLMFYILVRSTLAAKRVLQEFRLSEEAFDWVLGEIESKYMSARVSAGEMCGVLAAQSIGEPITQMTLNTFHYAGVSAKNVTLGVPRVKEIINVAANPRTPSLTIYLSPDSEQDQESAKRVVDMLEYITLADVTVSTQIYYDPDPRDTIIEEDKECVEAFLDIETDDFNADRASPWLLRIELKKEVAFVKGLMIGSIARKITDDYGSALHIISSDDNADKQVLRLRVMDDDDGEKVDPSSGEEVVRADDVAFLKRLEKNLLVLQLGGIDNINKVYMQEGTRPVFDPDKGFQRETEWLLETDGTNLMAVLCCPNVDHRRTVSNDVVECLSVFGIEGARMSLLREFRAVVERDGSYVNYRHLGTLVDVMTFRGYLMAITRHGINRVDNGPMLRSSFEETVEILMEAAMFAESDNLKGVTDNIMLGQLAQVGTGCMDLLLDEERLKDAVNTKELDAALSKVGINVGSALGAGLATPHMTPWMSPGMSPAQGSMTPFGGAAFSPAMSPFQSPIGGASFSPNSPRMGVFSPNSPSFSPTSPSYSPTSPAYSPTSPAYSPTSPAYSPTSPAYSPTSPAYSPTSPAYSPTSPAYSPTSPAYSPTSPAYSPTGLQPHLSGLQPCGRDGRWCRKRAISGRTAWLLACNTSIFAIVAGHMRGATPAYSPSWPVT</sequence>
<evidence type="ECO:0000259" key="19">
    <source>
        <dbReference type="SMART" id="SM00663"/>
    </source>
</evidence>
<dbReference type="EMBL" id="JAFCMP010000136">
    <property type="protein sequence ID" value="KAG5185243.1"/>
    <property type="molecule type" value="Genomic_DNA"/>
</dbReference>
<evidence type="ECO:0000256" key="15">
    <source>
        <dbReference type="ARBA" id="ARBA00048552"/>
    </source>
</evidence>
<evidence type="ECO:0000313" key="20">
    <source>
        <dbReference type="EMBL" id="KAG5185243.1"/>
    </source>
</evidence>
<dbReference type="Pfam" id="PF04990">
    <property type="entry name" value="RNA_pol_Rpb1_7"/>
    <property type="match status" value="1"/>
</dbReference>
<proteinExistence type="inferred from homology"/>
<dbReference type="SUPFAM" id="SSF64484">
    <property type="entry name" value="beta and beta-prime subunits of DNA dependent RNA-polymerase"/>
    <property type="match status" value="1"/>
</dbReference>
<evidence type="ECO:0000256" key="1">
    <source>
        <dbReference type="ARBA" id="ARBA00004123"/>
    </source>
</evidence>
<dbReference type="InterPro" id="IPR000722">
    <property type="entry name" value="RNA_pol_asu"/>
</dbReference>
<comment type="caution">
    <text evidence="20">The sequence shown here is derived from an EMBL/GenBank/DDBJ whole genome shotgun (WGS) entry which is preliminary data.</text>
</comment>
<dbReference type="SMART" id="SM00663">
    <property type="entry name" value="RPOLA_N"/>
    <property type="match status" value="1"/>
</dbReference>
<dbReference type="InterPro" id="IPR007083">
    <property type="entry name" value="RNA_pol_Rpb1_4"/>
</dbReference>
<dbReference type="Gene3D" id="3.30.1360.140">
    <property type="match status" value="1"/>
</dbReference>
<dbReference type="Pfam" id="PF00623">
    <property type="entry name" value="RNA_pol_Rpb1_2"/>
    <property type="match status" value="1"/>
</dbReference>
<dbReference type="Pfam" id="PF05001">
    <property type="entry name" value="RNA_pol_Rpb1_R"/>
    <property type="match status" value="4"/>
</dbReference>
<dbReference type="GO" id="GO:0046872">
    <property type="term" value="F:metal ion binding"/>
    <property type="evidence" value="ECO:0007669"/>
    <property type="project" value="UniProtKB-KW"/>
</dbReference>
<feature type="domain" description="RNA polymerase N-terminal" evidence="19">
    <location>
        <begin position="262"/>
        <end position="566"/>
    </location>
</feature>
<evidence type="ECO:0000256" key="16">
    <source>
        <dbReference type="RuleBase" id="RU004279"/>
    </source>
</evidence>
<dbReference type="FunFam" id="1.10.150.390:FF:000001">
    <property type="entry name" value="DNA-directed RNA polymerase subunit"/>
    <property type="match status" value="1"/>
</dbReference>
<dbReference type="CDD" id="cd02584">
    <property type="entry name" value="RNAP_II_Rpb1_C"/>
    <property type="match status" value="1"/>
</dbReference>
<evidence type="ECO:0000313" key="21">
    <source>
        <dbReference type="Proteomes" id="UP000664859"/>
    </source>
</evidence>
<dbReference type="InterPro" id="IPR007075">
    <property type="entry name" value="RNA_pol_Rpb1_6"/>
</dbReference>
<keyword evidence="13 16" id="KW-0804">Transcription</keyword>
<accession>A0A836CHC4</accession>
<comment type="subcellular location">
    <subcellularLocation>
        <location evidence="1">Nucleus</location>
    </subcellularLocation>
</comment>
<keyword evidence="9" id="KW-0677">Repeat</keyword>
<dbReference type="Pfam" id="PF04983">
    <property type="entry name" value="RNA_pol_Rpb1_3"/>
    <property type="match status" value="1"/>
</dbReference>
<dbReference type="InterPro" id="IPR038120">
    <property type="entry name" value="Rpb1_funnel_sf"/>
</dbReference>
<evidence type="ECO:0000256" key="10">
    <source>
        <dbReference type="ARBA" id="ARBA00022833"/>
    </source>
</evidence>
<dbReference type="InterPro" id="IPR007066">
    <property type="entry name" value="RNA_pol_Rpb1_3"/>
</dbReference>
<evidence type="ECO:0000256" key="6">
    <source>
        <dbReference type="ARBA" id="ARBA00022679"/>
    </source>
</evidence>
<dbReference type="InterPro" id="IPR000684">
    <property type="entry name" value="RNA_pol_II_repeat_euk"/>
</dbReference>
<organism evidence="20 21">
    <name type="scientific">Tribonema minus</name>
    <dbReference type="NCBI Taxonomy" id="303371"/>
    <lineage>
        <taxon>Eukaryota</taxon>
        <taxon>Sar</taxon>
        <taxon>Stramenopiles</taxon>
        <taxon>Ochrophyta</taxon>
        <taxon>PX clade</taxon>
        <taxon>Xanthophyceae</taxon>
        <taxon>Tribonematales</taxon>
        <taxon>Tribonemataceae</taxon>
        <taxon>Tribonema</taxon>
    </lineage>
</organism>
<evidence type="ECO:0000256" key="5">
    <source>
        <dbReference type="ARBA" id="ARBA00022553"/>
    </source>
</evidence>
<protein>
    <recommendedName>
        <fullName evidence="16">DNA-directed RNA polymerase subunit</fullName>
        <ecNumber evidence="16">2.7.7.6</ecNumber>
    </recommendedName>
</protein>
<dbReference type="FunFam" id="1.10.274.100:FF:000001">
    <property type="entry name" value="DNA-directed RNA polymerase subunit"/>
    <property type="match status" value="1"/>
</dbReference>
<keyword evidence="6 16" id="KW-0808">Transferase</keyword>
<dbReference type="Gene3D" id="1.10.274.100">
    <property type="entry name" value="RNA polymerase Rpb1, domain 3"/>
    <property type="match status" value="1"/>
</dbReference>
<dbReference type="Gene3D" id="4.10.860.120">
    <property type="entry name" value="RNA polymerase II, clamp domain"/>
    <property type="match status" value="1"/>
</dbReference>
<dbReference type="Pfam" id="PF04998">
    <property type="entry name" value="RNA_pol_Rpb1_5"/>
    <property type="match status" value="1"/>
</dbReference>
<keyword evidence="14" id="KW-0539">Nucleus</keyword>
<keyword evidence="11" id="KW-0460">Magnesium</keyword>
<evidence type="ECO:0000256" key="8">
    <source>
        <dbReference type="ARBA" id="ARBA00022723"/>
    </source>
</evidence>
<dbReference type="NCBIfam" id="NF006336">
    <property type="entry name" value="PRK08566.1"/>
    <property type="match status" value="1"/>
</dbReference>
<dbReference type="Gene3D" id="3.30.1490.180">
    <property type="entry name" value="RNA polymerase ii"/>
    <property type="match status" value="1"/>
</dbReference>
<dbReference type="FunFam" id="2.40.40.20:FF:000019">
    <property type="entry name" value="DNA-directed RNA polymerase II subunit RPB1"/>
    <property type="match status" value="1"/>
</dbReference>
<evidence type="ECO:0000256" key="11">
    <source>
        <dbReference type="ARBA" id="ARBA00022842"/>
    </source>
</evidence>
<feature type="compositionally biased region" description="Low complexity" evidence="18">
    <location>
        <begin position="1588"/>
        <end position="1667"/>
    </location>
</feature>
<dbReference type="InterPro" id="IPR007081">
    <property type="entry name" value="RNA_pol_Rpb1_5"/>
</dbReference>
<dbReference type="InterPro" id="IPR045867">
    <property type="entry name" value="DNA-dir_RpoC_beta_prime"/>
</dbReference>
<comment type="catalytic activity">
    <reaction evidence="15 16">
        <text>RNA(n) + a ribonucleoside 5'-triphosphate = RNA(n+1) + diphosphate</text>
        <dbReference type="Rhea" id="RHEA:21248"/>
        <dbReference type="Rhea" id="RHEA-COMP:14527"/>
        <dbReference type="Rhea" id="RHEA-COMP:17342"/>
        <dbReference type="ChEBI" id="CHEBI:33019"/>
        <dbReference type="ChEBI" id="CHEBI:61557"/>
        <dbReference type="ChEBI" id="CHEBI:140395"/>
        <dbReference type="EC" id="2.7.7.6"/>
    </reaction>
</comment>
<evidence type="ECO:0000256" key="3">
    <source>
        <dbReference type="ARBA" id="ARBA00011730"/>
    </source>
</evidence>
<evidence type="ECO:0000256" key="9">
    <source>
        <dbReference type="ARBA" id="ARBA00022737"/>
    </source>
</evidence>
<dbReference type="FunFam" id="4.10.860.120:FF:000003">
    <property type="entry name" value="DNA-directed RNA polymerase subunit"/>
    <property type="match status" value="1"/>
</dbReference>
<dbReference type="Pfam" id="PF05000">
    <property type="entry name" value="RNA_pol_Rpb1_4"/>
    <property type="match status" value="1"/>
</dbReference>
<dbReference type="InterPro" id="IPR042102">
    <property type="entry name" value="RNA_pol_Rpb1_3_sf"/>
</dbReference>
<comment type="subunit">
    <text evidence="3">Component of the RNA polymerase II (Pol II) complex consisting of 12 subunits.</text>
</comment>
<comment type="similarity">
    <text evidence="2 16">Belongs to the RNA polymerase beta' chain family.</text>
</comment>
<dbReference type="GO" id="GO:0005665">
    <property type="term" value="C:RNA polymerase II, core complex"/>
    <property type="evidence" value="ECO:0007669"/>
    <property type="project" value="TreeGrafter"/>
</dbReference>
<dbReference type="EC" id="2.7.7.6" evidence="16"/>
<dbReference type="PANTHER" id="PTHR19376">
    <property type="entry name" value="DNA-DIRECTED RNA POLYMERASE"/>
    <property type="match status" value="1"/>
</dbReference>
<keyword evidence="10" id="KW-0862">Zinc</keyword>
<evidence type="ECO:0000256" key="17">
    <source>
        <dbReference type="SAM" id="Coils"/>
    </source>
</evidence>
<gene>
    <name evidence="20" type="ORF">JKP88DRAFT_271988</name>
</gene>
<name>A0A836CHC4_9STRA</name>
<dbReference type="InterPro" id="IPR044893">
    <property type="entry name" value="RNA_pol_Rpb1_clamp_domain"/>
</dbReference>
<evidence type="ECO:0000256" key="4">
    <source>
        <dbReference type="ARBA" id="ARBA00022478"/>
    </source>
</evidence>
<keyword evidence="5" id="KW-0597">Phosphoprotein</keyword>
<dbReference type="Gene3D" id="1.10.132.30">
    <property type="match status" value="1"/>
</dbReference>
<dbReference type="InterPro" id="IPR007080">
    <property type="entry name" value="RNA_pol_Rpb1_1"/>
</dbReference>
<dbReference type="Gene3D" id="6.10.250.2940">
    <property type="match status" value="1"/>
</dbReference>
<dbReference type="InterPro" id="IPR007073">
    <property type="entry name" value="RNA_pol_Rpb1_7"/>
</dbReference>
<evidence type="ECO:0000256" key="2">
    <source>
        <dbReference type="ARBA" id="ARBA00006460"/>
    </source>
</evidence>
<evidence type="ECO:0000256" key="13">
    <source>
        <dbReference type="ARBA" id="ARBA00023163"/>
    </source>
</evidence>
<dbReference type="InterPro" id="IPR006592">
    <property type="entry name" value="RNA_pol_N"/>
</dbReference>
<evidence type="ECO:0000256" key="12">
    <source>
        <dbReference type="ARBA" id="ARBA00023125"/>
    </source>
</evidence>
<keyword evidence="17" id="KW-0175">Coiled coil</keyword>
<feature type="coiled-coil region" evidence="17">
    <location>
        <begin position="963"/>
        <end position="990"/>
    </location>
</feature>
<dbReference type="Gene3D" id="2.40.40.20">
    <property type="match status" value="1"/>
</dbReference>
<keyword evidence="4 16" id="KW-0240">DNA-directed RNA polymerase</keyword>
<dbReference type="OrthoDB" id="270392at2759"/>
<keyword evidence="21" id="KW-1185">Reference proteome</keyword>
<dbReference type="GO" id="GO:0006366">
    <property type="term" value="P:transcription by RNA polymerase II"/>
    <property type="evidence" value="ECO:0007669"/>
    <property type="project" value="InterPro"/>
</dbReference>
<dbReference type="PROSITE" id="PS00115">
    <property type="entry name" value="RNA_POL_II_REPEAT"/>
    <property type="match status" value="7"/>
</dbReference>
<dbReference type="Gene3D" id="1.10.150.390">
    <property type="match status" value="1"/>
</dbReference>
<dbReference type="CDD" id="cd02733">
    <property type="entry name" value="RNAP_II_RPB1_N"/>
    <property type="match status" value="1"/>
</dbReference>
<dbReference type="GO" id="GO:0003677">
    <property type="term" value="F:DNA binding"/>
    <property type="evidence" value="ECO:0007669"/>
    <property type="project" value="UniProtKB-KW"/>
</dbReference>
<dbReference type="InterPro" id="IPR038593">
    <property type="entry name" value="RNA_pol_Rpb1_7_sf"/>
</dbReference>
<reference evidence="20" key="1">
    <citation type="submission" date="2021-02" db="EMBL/GenBank/DDBJ databases">
        <title>First Annotated Genome of the Yellow-green Alga Tribonema minus.</title>
        <authorList>
            <person name="Mahan K.M."/>
        </authorList>
    </citation>
    <scope>NUCLEOTIDE SEQUENCE</scope>
    <source>
        <strain evidence="20">UTEX B ZZ1240</strain>
    </source>
</reference>
<keyword evidence="12" id="KW-0238">DNA-binding</keyword>
<feature type="region of interest" description="Disordered" evidence="18">
    <location>
        <begin position="1572"/>
        <end position="1678"/>
    </location>
</feature>
<evidence type="ECO:0000256" key="14">
    <source>
        <dbReference type="ARBA" id="ARBA00023242"/>
    </source>
</evidence>
<evidence type="ECO:0000256" key="18">
    <source>
        <dbReference type="SAM" id="MobiDB-lite"/>
    </source>
</evidence>
<keyword evidence="7 16" id="KW-0548">Nucleotidyltransferase</keyword>
<dbReference type="Pfam" id="PF04997">
    <property type="entry name" value="RNA_pol_Rpb1_1"/>
    <property type="match status" value="1"/>
</dbReference>
<dbReference type="FunFam" id="1.10.132.30:FF:000001">
    <property type="entry name" value="DNA-directed RNA polymerase subunit"/>
    <property type="match status" value="1"/>
</dbReference>
<dbReference type="Gene3D" id="6.20.50.80">
    <property type="match status" value="1"/>
</dbReference>
<evidence type="ECO:0000256" key="7">
    <source>
        <dbReference type="ARBA" id="ARBA00022695"/>
    </source>
</evidence>
<keyword evidence="8" id="KW-0479">Metal-binding</keyword>
<dbReference type="PANTHER" id="PTHR19376:SF37">
    <property type="entry name" value="DNA-DIRECTED RNA POLYMERASE II SUBUNIT RPB1"/>
    <property type="match status" value="1"/>
</dbReference>
<dbReference type="Proteomes" id="UP000664859">
    <property type="component" value="Unassembled WGS sequence"/>
</dbReference>